<dbReference type="EMBL" id="JAQPYS010000114">
    <property type="protein sequence ID" value="MDC7138514.1"/>
    <property type="molecule type" value="Genomic_DNA"/>
</dbReference>
<gene>
    <name evidence="2" type="ORF">PQG98_19520</name>
</gene>
<accession>A0ABT5HD60</accession>
<keyword evidence="3" id="KW-1185">Reference proteome</keyword>
<feature type="compositionally biased region" description="Basic residues" evidence="1">
    <location>
        <begin position="10"/>
        <end position="22"/>
    </location>
</feature>
<reference evidence="2 3" key="1">
    <citation type="submission" date="2023-01" db="EMBL/GenBank/DDBJ databases">
        <title>Exploring GABA producing Bacteroides strains toward improving mental health.</title>
        <authorList>
            <person name="Yousuf B."/>
            <person name="Bouhlel N.E."/>
            <person name="Mottawea W."/>
            <person name="Hammami R."/>
        </authorList>
    </citation>
    <scope>NUCLEOTIDE SEQUENCE [LARGE SCALE GENOMIC DNA]</scope>
    <source>
        <strain evidence="2 3">UO.H1054</strain>
    </source>
</reference>
<evidence type="ECO:0000313" key="3">
    <source>
        <dbReference type="Proteomes" id="UP001215398"/>
    </source>
</evidence>
<protein>
    <submittedName>
        <fullName evidence="2">Molecular chaperone DnaJ</fullName>
    </submittedName>
</protein>
<feature type="region of interest" description="Disordered" evidence="1">
    <location>
        <begin position="1"/>
        <end position="28"/>
    </location>
</feature>
<proteinExistence type="predicted"/>
<dbReference type="Proteomes" id="UP001215398">
    <property type="component" value="Unassembled WGS sequence"/>
</dbReference>
<evidence type="ECO:0000256" key="1">
    <source>
        <dbReference type="SAM" id="MobiDB-lite"/>
    </source>
</evidence>
<sequence length="111" mass="13220">MAHVPCGKLPGHRRRGRTRKDKNRMNRQEREEWEILCRQYNVDSLQEAIQGCREELEFLIHCAERLDPRTEEEETPFNISSPRRFYTPGNAVLGMQETPFLHAETKEQTFF</sequence>
<comment type="caution">
    <text evidence="2">The sequence shown here is derived from an EMBL/GenBank/DDBJ whole genome shotgun (WGS) entry which is preliminary data.</text>
</comment>
<name>A0ABT5HD60_9BACE</name>
<evidence type="ECO:0000313" key="2">
    <source>
        <dbReference type="EMBL" id="MDC7138514.1"/>
    </source>
</evidence>
<organism evidence="2 3">
    <name type="scientific">Bacteroides zhangwenhongii</name>
    <dbReference type="NCBI Taxonomy" id="2650157"/>
    <lineage>
        <taxon>Bacteria</taxon>
        <taxon>Pseudomonadati</taxon>
        <taxon>Bacteroidota</taxon>
        <taxon>Bacteroidia</taxon>
        <taxon>Bacteroidales</taxon>
        <taxon>Bacteroidaceae</taxon>
        <taxon>Bacteroides</taxon>
    </lineage>
</organism>